<evidence type="ECO:0000313" key="2">
    <source>
        <dbReference type="EMBL" id="CAD0195113.1"/>
    </source>
</evidence>
<keyword evidence="3" id="KW-1185">Reference proteome</keyword>
<gene>
    <name evidence="2" type="ORF">CINC_LOCUS5961</name>
</gene>
<dbReference type="Proteomes" id="UP001154114">
    <property type="component" value="Chromosome 2"/>
</dbReference>
<name>A0A9N8KYM0_CHRIL</name>
<evidence type="ECO:0000256" key="1">
    <source>
        <dbReference type="SAM" id="MobiDB-lite"/>
    </source>
</evidence>
<proteinExistence type="predicted"/>
<evidence type="ECO:0000313" key="3">
    <source>
        <dbReference type="Proteomes" id="UP001154114"/>
    </source>
</evidence>
<reference evidence="2" key="1">
    <citation type="submission" date="2021-12" db="EMBL/GenBank/DDBJ databases">
        <authorList>
            <person name="King R."/>
        </authorList>
    </citation>
    <scope>NUCLEOTIDE SEQUENCE</scope>
</reference>
<sequence>MEALQGSMSEMMKSFHDRMSKFEAELKQSPTSTATLAADFAAFRSLVTEVLSCLQGQMEALARDVDTLEMRGRRKILLLHGVPELPKEDTARVVAGVMLEHLKVEDFSVAAVRRCHRMGRNTNGSKPRPILLKLKDVDVRDKIWFGKTKLKGSGITLSEFLTKTRHDTFMMAREKFGVSSCWTQRGDVFIMSADGIKHRVLNTRDVIAIANRSEEKIKPVASSPASESPATVTAAVPRKKRVVAGRK</sequence>
<accession>A0A9N8KYM0</accession>
<dbReference type="AlphaFoldDB" id="A0A9N8KYM0"/>
<feature type="region of interest" description="Disordered" evidence="1">
    <location>
        <begin position="217"/>
        <end position="247"/>
    </location>
</feature>
<dbReference type="EMBL" id="LR824005">
    <property type="protein sequence ID" value="CAD0195113.1"/>
    <property type="molecule type" value="Genomic_DNA"/>
</dbReference>
<dbReference type="OrthoDB" id="8121249at2759"/>
<organism evidence="2 3">
    <name type="scientific">Chrysodeixis includens</name>
    <name type="common">Soybean looper</name>
    <name type="synonym">Pseudoplusia includens</name>
    <dbReference type="NCBI Taxonomy" id="689277"/>
    <lineage>
        <taxon>Eukaryota</taxon>
        <taxon>Metazoa</taxon>
        <taxon>Ecdysozoa</taxon>
        <taxon>Arthropoda</taxon>
        <taxon>Hexapoda</taxon>
        <taxon>Insecta</taxon>
        <taxon>Pterygota</taxon>
        <taxon>Neoptera</taxon>
        <taxon>Endopterygota</taxon>
        <taxon>Lepidoptera</taxon>
        <taxon>Glossata</taxon>
        <taxon>Ditrysia</taxon>
        <taxon>Noctuoidea</taxon>
        <taxon>Noctuidae</taxon>
        <taxon>Plusiinae</taxon>
        <taxon>Chrysodeixis</taxon>
    </lineage>
</organism>
<protein>
    <submittedName>
        <fullName evidence="2">Uncharacterized protein</fullName>
    </submittedName>
</protein>
<dbReference type="Gene3D" id="3.30.70.1820">
    <property type="entry name" value="L1 transposable element, RRM domain"/>
    <property type="match status" value="1"/>
</dbReference>
<feature type="compositionally biased region" description="Basic residues" evidence="1">
    <location>
        <begin position="237"/>
        <end position="247"/>
    </location>
</feature>
<feature type="compositionally biased region" description="Low complexity" evidence="1">
    <location>
        <begin position="219"/>
        <end position="236"/>
    </location>
</feature>